<evidence type="ECO:0000313" key="1">
    <source>
        <dbReference type="EMBL" id="BAW17344.1"/>
    </source>
</evidence>
<name>A0AAD1C8E2_STRIT</name>
<accession>A0AAD1C8E2</accession>
<dbReference type="EMBL" id="AP014880">
    <property type="protein sequence ID" value="BAW17344.1"/>
    <property type="molecule type" value="Genomic_DNA"/>
</dbReference>
<gene>
    <name evidence="1" type="ORF">SITYG_13650</name>
</gene>
<dbReference type="AlphaFoldDB" id="A0AAD1C8E2"/>
<protein>
    <submittedName>
        <fullName evidence="1">Uncharacterized protein</fullName>
    </submittedName>
</protein>
<reference evidence="1 2" key="1">
    <citation type="journal article" date="2017" name="Infect. Immun.">
        <title>Characterization of the Pathogenicity of Streptococcus intermedius TYG1620 Isolated from a Human Brain Abscess Based on the Complete Genome Sequence with Transcriptome Analysis and Transposon Mutagenesis in a Murine Subcutaneous Abscess Model.</title>
        <authorList>
            <person name="Hasegawa N."/>
            <person name="Sekizuka T."/>
            <person name="Sugi Y."/>
            <person name="Kawakami N."/>
            <person name="Ogasawara Y."/>
            <person name="Kato K."/>
            <person name="Yamashita A."/>
            <person name="Takeuchi F."/>
            <person name="Kuroda M."/>
        </authorList>
    </citation>
    <scope>NUCLEOTIDE SEQUENCE [LARGE SCALE GENOMIC DNA]</scope>
    <source>
        <strain evidence="1 2">TYG1620</strain>
    </source>
</reference>
<organism evidence="1 2">
    <name type="scientific">Streptococcus intermedius</name>
    <dbReference type="NCBI Taxonomy" id="1338"/>
    <lineage>
        <taxon>Bacteria</taxon>
        <taxon>Bacillati</taxon>
        <taxon>Bacillota</taxon>
        <taxon>Bacilli</taxon>
        <taxon>Lactobacillales</taxon>
        <taxon>Streptococcaceae</taxon>
        <taxon>Streptococcus</taxon>
        <taxon>Streptococcus anginosus group</taxon>
    </lineage>
</organism>
<proteinExistence type="predicted"/>
<dbReference type="Proteomes" id="UP000217792">
    <property type="component" value="Chromosome"/>
</dbReference>
<sequence length="37" mass="4197">MKIFLISNQLTLLFCSSTGTLFDKKNCLNLEIMDIST</sequence>
<evidence type="ECO:0000313" key="2">
    <source>
        <dbReference type="Proteomes" id="UP000217792"/>
    </source>
</evidence>